<gene>
    <name evidence="1" type="ORF">SARC_16377</name>
</gene>
<proteinExistence type="predicted"/>
<dbReference type="AlphaFoldDB" id="A0A0L0F4I9"/>
<reference evidence="1 2" key="1">
    <citation type="submission" date="2011-02" db="EMBL/GenBank/DDBJ databases">
        <title>The Genome Sequence of Sphaeroforma arctica JP610.</title>
        <authorList>
            <consortium name="The Broad Institute Genome Sequencing Platform"/>
            <person name="Russ C."/>
            <person name="Cuomo C."/>
            <person name="Young S.K."/>
            <person name="Zeng Q."/>
            <person name="Gargeya S."/>
            <person name="Alvarado L."/>
            <person name="Berlin A."/>
            <person name="Chapman S.B."/>
            <person name="Chen Z."/>
            <person name="Freedman E."/>
            <person name="Gellesch M."/>
            <person name="Goldberg J."/>
            <person name="Griggs A."/>
            <person name="Gujja S."/>
            <person name="Heilman E."/>
            <person name="Heiman D."/>
            <person name="Howarth C."/>
            <person name="Mehta T."/>
            <person name="Neiman D."/>
            <person name="Pearson M."/>
            <person name="Roberts A."/>
            <person name="Saif S."/>
            <person name="Shea T."/>
            <person name="Shenoy N."/>
            <person name="Sisk P."/>
            <person name="Stolte C."/>
            <person name="Sykes S."/>
            <person name="White J."/>
            <person name="Yandava C."/>
            <person name="Burger G."/>
            <person name="Gray M.W."/>
            <person name="Holland P.W.H."/>
            <person name="King N."/>
            <person name="Lang F.B.F."/>
            <person name="Roger A.J."/>
            <person name="Ruiz-Trillo I."/>
            <person name="Haas B."/>
            <person name="Nusbaum C."/>
            <person name="Birren B."/>
        </authorList>
    </citation>
    <scope>NUCLEOTIDE SEQUENCE [LARGE SCALE GENOMIC DNA]</scope>
    <source>
        <strain evidence="1 2">JP610</strain>
    </source>
</reference>
<evidence type="ECO:0000313" key="1">
    <source>
        <dbReference type="EMBL" id="KNC71088.1"/>
    </source>
</evidence>
<dbReference type="RefSeq" id="XP_014144990.1">
    <property type="nucleotide sequence ID" value="XM_014289515.1"/>
</dbReference>
<sequence length="58" mass="6492">ATNDDVIKETQSIRCQLLLREYLSDVVQKESAFDEAMATTVVQDYYDVTMETVGTSGI</sequence>
<protein>
    <submittedName>
        <fullName evidence="1">Uncharacterized protein</fullName>
    </submittedName>
</protein>
<evidence type="ECO:0000313" key="2">
    <source>
        <dbReference type="Proteomes" id="UP000054560"/>
    </source>
</evidence>
<keyword evidence="2" id="KW-1185">Reference proteome</keyword>
<dbReference type="EMBL" id="KQ249535">
    <property type="protein sequence ID" value="KNC71088.1"/>
    <property type="molecule type" value="Genomic_DNA"/>
</dbReference>
<name>A0A0L0F4I9_9EUKA</name>
<dbReference type="Proteomes" id="UP000054560">
    <property type="component" value="Unassembled WGS sequence"/>
</dbReference>
<dbReference type="GeneID" id="25916881"/>
<feature type="non-terminal residue" evidence="1">
    <location>
        <position position="1"/>
    </location>
</feature>
<accession>A0A0L0F4I9</accession>
<organism evidence="1 2">
    <name type="scientific">Sphaeroforma arctica JP610</name>
    <dbReference type="NCBI Taxonomy" id="667725"/>
    <lineage>
        <taxon>Eukaryota</taxon>
        <taxon>Ichthyosporea</taxon>
        <taxon>Ichthyophonida</taxon>
        <taxon>Sphaeroforma</taxon>
    </lineage>
</organism>